<reference evidence="2 3" key="1">
    <citation type="submission" date="2014-04" db="EMBL/GenBank/DDBJ databases">
        <authorList>
            <consortium name="DOE Joint Genome Institute"/>
            <person name="Kuo A."/>
            <person name="Kohler A."/>
            <person name="Jargeat P."/>
            <person name="Nagy L.G."/>
            <person name="Floudas D."/>
            <person name="Copeland A."/>
            <person name="Barry K.W."/>
            <person name="Cichocki N."/>
            <person name="Veneault-Fourrey C."/>
            <person name="LaButti K."/>
            <person name="Lindquist E.A."/>
            <person name="Lipzen A."/>
            <person name="Lundell T."/>
            <person name="Morin E."/>
            <person name="Murat C."/>
            <person name="Sun H."/>
            <person name="Tunlid A."/>
            <person name="Henrissat B."/>
            <person name="Grigoriev I.V."/>
            <person name="Hibbett D.S."/>
            <person name="Martin F."/>
            <person name="Nordberg H.P."/>
            <person name="Cantor M.N."/>
            <person name="Hua S.X."/>
        </authorList>
    </citation>
    <scope>NUCLEOTIDE SEQUENCE [LARGE SCALE GENOMIC DNA]</scope>
    <source>
        <strain evidence="2 3">Ve08.2h10</strain>
    </source>
</reference>
<name>A0A0D0DFS5_9AGAM</name>
<keyword evidence="3" id="KW-1185">Reference proteome</keyword>
<keyword evidence="1" id="KW-0507">mRNA processing</keyword>
<dbReference type="STRING" id="930991.A0A0D0DFS5"/>
<dbReference type="SUPFAM" id="SSF57756">
    <property type="entry name" value="Retrovirus zinc finger-like domains"/>
    <property type="match status" value="1"/>
</dbReference>
<dbReference type="AlphaFoldDB" id="A0A0D0DFS5"/>
<protein>
    <submittedName>
        <fullName evidence="2">Unplaced genomic scaffold scaffold_2539, whole genome shotgun sequence</fullName>
    </submittedName>
</protein>
<evidence type="ECO:0000313" key="2">
    <source>
        <dbReference type="EMBL" id="KIK76660.1"/>
    </source>
</evidence>
<dbReference type="HOGENOM" id="CLU_083074_0_0_1"/>
<dbReference type="InParanoid" id="A0A0D0DFS5"/>
<feature type="non-terminal residue" evidence="2">
    <location>
        <position position="207"/>
    </location>
</feature>
<dbReference type="GO" id="GO:0003676">
    <property type="term" value="F:nucleic acid binding"/>
    <property type="evidence" value="ECO:0007669"/>
    <property type="project" value="InterPro"/>
</dbReference>
<gene>
    <name evidence="2" type="ORF">PAXRUDRAFT_91947</name>
</gene>
<dbReference type="GO" id="GO:0008270">
    <property type="term" value="F:zinc ion binding"/>
    <property type="evidence" value="ECO:0007669"/>
    <property type="project" value="InterPro"/>
</dbReference>
<evidence type="ECO:0000313" key="3">
    <source>
        <dbReference type="Proteomes" id="UP000054538"/>
    </source>
</evidence>
<dbReference type="GO" id="GO:0006397">
    <property type="term" value="P:mRNA processing"/>
    <property type="evidence" value="ECO:0007669"/>
    <property type="project" value="UniProtKB-KW"/>
</dbReference>
<proteinExistence type="predicted"/>
<sequence>SEEAASWIKSKETREKLIEALGIQANIKERLYTLVVPYLPISSAIDTGYFLRSIEAENDLNPDAIVTARWIKPIERRSQHQRVAHAVFTFQDPMVANVLLRDGIYVNKEKLFPRKDKKEPIRCVRCQLWGHIARDCKADHDTCGTCGDHHRTSDCKRTDKLYCVGCKSKNHASYSRNCKEFIKRSSDLDGKHPENTMPYFPTNIEWT</sequence>
<feature type="non-terminal residue" evidence="2">
    <location>
        <position position="1"/>
    </location>
</feature>
<reference evidence="3" key="2">
    <citation type="submission" date="2015-01" db="EMBL/GenBank/DDBJ databases">
        <title>Evolutionary Origins and Diversification of the Mycorrhizal Mutualists.</title>
        <authorList>
            <consortium name="DOE Joint Genome Institute"/>
            <consortium name="Mycorrhizal Genomics Consortium"/>
            <person name="Kohler A."/>
            <person name="Kuo A."/>
            <person name="Nagy L.G."/>
            <person name="Floudas D."/>
            <person name="Copeland A."/>
            <person name="Barry K.W."/>
            <person name="Cichocki N."/>
            <person name="Veneault-Fourrey C."/>
            <person name="LaButti K."/>
            <person name="Lindquist E.A."/>
            <person name="Lipzen A."/>
            <person name="Lundell T."/>
            <person name="Morin E."/>
            <person name="Murat C."/>
            <person name="Riley R."/>
            <person name="Ohm R."/>
            <person name="Sun H."/>
            <person name="Tunlid A."/>
            <person name="Henrissat B."/>
            <person name="Grigoriev I.V."/>
            <person name="Hibbett D.S."/>
            <person name="Martin F."/>
        </authorList>
    </citation>
    <scope>NUCLEOTIDE SEQUENCE [LARGE SCALE GENOMIC DNA]</scope>
    <source>
        <strain evidence="3">Ve08.2h10</strain>
    </source>
</reference>
<dbReference type="OrthoDB" id="4230923at2759"/>
<evidence type="ECO:0000256" key="1">
    <source>
        <dbReference type="ARBA" id="ARBA00022664"/>
    </source>
</evidence>
<accession>A0A0D0DFS5</accession>
<dbReference type="InterPro" id="IPR036875">
    <property type="entry name" value="Znf_CCHC_sf"/>
</dbReference>
<dbReference type="Gene3D" id="4.10.60.10">
    <property type="entry name" value="Zinc finger, CCHC-type"/>
    <property type="match status" value="1"/>
</dbReference>
<organism evidence="2 3">
    <name type="scientific">Paxillus rubicundulus Ve08.2h10</name>
    <dbReference type="NCBI Taxonomy" id="930991"/>
    <lineage>
        <taxon>Eukaryota</taxon>
        <taxon>Fungi</taxon>
        <taxon>Dikarya</taxon>
        <taxon>Basidiomycota</taxon>
        <taxon>Agaricomycotina</taxon>
        <taxon>Agaricomycetes</taxon>
        <taxon>Agaricomycetidae</taxon>
        <taxon>Boletales</taxon>
        <taxon>Paxilineae</taxon>
        <taxon>Paxillaceae</taxon>
        <taxon>Paxillus</taxon>
    </lineage>
</organism>
<dbReference type="Proteomes" id="UP000054538">
    <property type="component" value="Unassembled WGS sequence"/>
</dbReference>
<dbReference type="EMBL" id="KN827361">
    <property type="protein sequence ID" value="KIK76660.1"/>
    <property type="molecule type" value="Genomic_DNA"/>
</dbReference>